<dbReference type="OrthoDB" id="8558926at2"/>
<name>A0A2A4HLV3_9GAMM</name>
<dbReference type="SUPFAM" id="SSF53335">
    <property type="entry name" value="S-adenosyl-L-methionine-dependent methyltransferases"/>
    <property type="match status" value="1"/>
</dbReference>
<dbReference type="RefSeq" id="WP_096651883.1">
    <property type="nucleotide sequence ID" value="NZ_NWUX01000010.1"/>
</dbReference>
<evidence type="ECO:0000313" key="3">
    <source>
        <dbReference type="EMBL" id="PCF95359.1"/>
    </source>
</evidence>
<gene>
    <name evidence="3" type="ORF">CPA45_12525</name>
</gene>
<dbReference type="Gene3D" id="3.40.50.150">
    <property type="entry name" value="Vaccinia Virus protein VP39"/>
    <property type="match status" value="1"/>
</dbReference>
<dbReference type="Pfam" id="PF13649">
    <property type="entry name" value="Methyltransf_25"/>
    <property type="match status" value="1"/>
</dbReference>
<reference evidence="4" key="1">
    <citation type="submission" date="2017-09" db="EMBL/GenBank/DDBJ databases">
        <authorList>
            <person name="Cho G.-S."/>
            <person name="Oguntoyinbo F.A."/>
            <person name="Cnockaert M."/>
            <person name="Kabisch J."/>
            <person name="Neve H."/>
            <person name="Bockelmann W."/>
            <person name="Wenning M."/>
            <person name="Franz C.M."/>
            <person name="Vandamme P."/>
        </authorList>
    </citation>
    <scope>NUCLEOTIDE SEQUENCE [LARGE SCALE GENOMIC DNA]</scope>
    <source>
        <strain evidence="4">MBT G8648</strain>
    </source>
</reference>
<evidence type="ECO:0000256" key="1">
    <source>
        <dbReference type="ARBA" id="ARBA00022679"/>
    </source>
</evidence>
<dbReference type="CDD" id="cd02440">
    <property type="entry name" value="AdoMet_MTases"/>
    <property type="match status" value="1"/>
</dbReference>
<feature type="domain" description="Methyltransferase" evidence="2">
    <location>
        <begin position="48"/>
        <end position="146"/>
    </location>
</feature>
<dbReference type="EMBL" id="NWUX01000010">
    <property type="protein sequence ID" value="PCF95359.1"/>
    <property type="molecule type" value="Genomic_DNA"/>
</dbReference>
<protein>
    <submittedName>
        <fullName evidence="3">SAM-dependent methyltransferase</fullName>
    </submittedName>
</protein>
<keyword evidence="4" id="KW-1185">Reference proteome</keyword>
<dbReference type="PANTHER" id="PTHR43861">
    <property type="entry name" value="TRANS-ACONITATE 2-METHYLTRANSFERASE-RELATED"/>
    <property type="match status" value="1"/>
</dbReference>
<dbReference type="AlphaFoldDB" id="A0A2A4HLV3"/>
<evidence type="ECO:0000313" key="4">
    <source>
        <dbReference type="Proteomes" id="UP000218677"/>
    </source>
</evidence>
<sequence length="234" mass="25797">MERKELEAIFDQQAATYDQQWNKLAPVKDAMHLLIGAVFSSLPKDARVLCIGAGTGAEILYLSQRFTGHNFTVVEPSIAMLDVCRRQAEEHGIASRCEFHHGYLDSLAPSAPFDAATSLLVSQFILEPEERSAFFRAIAKRLRPGGYLASADLASDIESPAYHCLLDTWVRMLSAGEVPADMVERFRTMYGRDVAVTPPEGVSALIESGGFSTPVPFYQAGLVHAWYATRLKDV</sequence>
<evidence type="ECO:0000259" key="2">
    <source>
        <dbReference type="Pfam" id="PF13649"/>
    </source>
</evidence>
<comment type="caution">
    <text evidence="3">The sequence shown here is derived from an EMBL/GenBank/DDBJ whole genome shotgun (WGS) entry which is preliminary data.</text>
</comment>
<dbReference type="Proteomes" id="UP000218677">
    <property type="component" value="Unassembled WGS sequence"/>
</dbReference>
<keyword evidence="1 3" id="KW-0808">Transferase</keyword>
<keyword evidence="3" id="KW-0489">Methyltransferase</keyword>
<dbReference type="InterPro" id="IPR041698">
    <property type="entry name" value="Methyltransf_25"/>
</dbReference>
<organism evidence="3 4">
    <name type="scientific">Vreelandella nigrificans</name>
    <dbReference type="NCBI Taxonomy" id="2042704"/>
    <lineage>
        <taxon>Bacteria</taxon>
        <taxon>Pseudomonadati</taxon>
        <taxon>Pseudomonadota</taxon>
        <taxon>Gammaproteobacteria</taxon>
        <taxon>Oceanospirillales</taxon>
        <taxon>Halomonadaceae</taxon>
        <taxon>Vreelandella</taxon>
    </lineage>
</organism>
<dbReference type="GO" id="GO:0008168">
    <property type="term" value="F:methyltransferase activity"/>
    <property type="evidence" value="ECO:0007669"/>
    <property type="project" value="UniProtKB-KW"/>
</dbReference>
<accession>A0A2A4HLV3</accession>
<dbReference type="InterPro" id="IPR029063">
    <property type="entry name" value="SAM-dependent_MTases_sf"/>
</dbReference>
<dbReference type="GO" id="GO:0032259">
    <property type="term" value="P:methylation"/>
    <property type="evidence" value="ECO:0007669"/>
    <property type="project" value="UniProtKB-KW"/>
</dbReference>
<proteinExistence type="predicted"/>